<keyword evidence="2 4" id="KW-0472">Membrane</keyword>
<feature type="domain" description="OmpA-like" evidence="6">
    <location>
        <begin position="60"/>
        <end position="183"/>
    </location>
</feature>
<dbReference type="PRINTS" id="PR01021">
    <property type="entry name" value="OMPADOMAIN"/>
</dbReference>
<dbReference type="PANTHER" id="PTHR30329">
    <property type="entry name" value="STATOR ELEMENT OF FLAGELLAR MOTOR COMPLEX"/>
    <property type="match status" value="1"/>
</dbReference>
<name>A0A850H7H1_9SPHN</name>
<dbReference type="RefSeq" id="WP_176267483.1">
    <property type="nucleotide sequence ID" value="NZ_JABWGV010000003.1"/>
</dbReference>
<proteinExistence type="predicted"/>
<gene>
    <name evidence="7" type="ORF">HUV48_08995</name>
</gene>
<dbReference type="Pfam" id="PF00691">
    <property type="entry name" value="OmpA"/>
    <property type="match status" value="1"/>
</dbReference>
<dbReference type="SUPFAM" id="SSF103088">
    <property type="entry name" value="OmpA-like"/>
    <property type="match status" value="1"/>
</dbReference>
<dbReference type="Proteomes" id="UP000561438">
    <property type="component" value="Unassembled WGS sequence"/>
</dbReference>
<evidence type="ECO:0000256" key="5">
    <source>
        <dbReference type="SAM" id="MobiDB-lite"/>
    </source>
</evidence>
<organism evidence="7 8">
    <name type="scientific">Qipengyuania atrilutea</name>
    <dbReference type="NCBI Taxonomy" id="2744473"/>
    <lineage>
        <taxon>Bacteria</taxon>
        <taxon>Pseudomonadati</taxon>
        <taxon>Pseudomonadota</taxon>
        <taxon>Alphaproteobacteria</taxon>
        <taxon>Sphingomonadales</taxon>
        <taxon>Erythrobacteraceae</taxon>
        <taxon>Qipengyuania</taxon>
    </lineage>
</organism>
<dbReference type="PROSITE" id="PS51123">
    <property type="entry name" value="OMPA_2"/>
    <property type="match status" value="1"/>
</dbReference>
<feature type="compositionally biased region" description="Basic and acidic residues" evidence="5">
    <location>
        <begin position="167"/>
        <end position="177"/>
    </location>
</feature>
<dbReference type="InterPro" id="IPR050330">
    <property type="entry name" value="Bact_OuterMem_StrucFunc"/>
</dbReference>
<accession>A0A850H7H1</accession>
<dbReference type="InterPro" id="IPR006664">
    <property type="entry name" value="OMP_bac"/>
</dbReference>
<dbReference type="InterPro" id="IPR006665">
    <property type="entry name" value="OmpA-like"/>
</dbReference>
<sequence length="217" mass="23670">MRRLLLAATVLAGLSACDRDRERDGPLIGGEESIIEEEEPVTDVPRRSIFREDVEQPDMEAAALEPLRETISFAEGQRELDTAARAALVEIAQSPQFRESGQITLRGHTDSGGNDEVNLRASERRANLVRDWLVEHGVDEERITVIAMGEQNPVEPNAMPDGTPNEAGRRANRRVEVHIAVPEEDEMAETDAEEDEAAASPSPSATGSPTAKRSPAN</sequence>
<comment type="subcellular location">
    <subcellularLocation>
        <location evidence="1">Cell outer membrane</location>
    </subcellularLocation>
</comment>
<dbReference type="PROSITE" id="PS51257">
    <property type="entry name" value="PROKAR_LIPOPROTEIN"/>
    <property type="match status" value="1"/>
</dbReference>
<feature type="compositionally biased region" description="Acidic residues" evidence="5">
    <location>
        <begin position="182"/>
        <end position="197"/>
    </location>
</feature>
<evidence type="ECO:0000256" key="4">
    <source>
        <dbReference type="PROSITE-ProRule" id="PRU00473"/>
    </source>
</evidence>
<keyword evidence="3" id="KW-0998">Cell outer membrane</keyword>
<evidence type="ECO:0000256" key="3">
    <source>
        <dbReference type="ARBA" id="ARBA00023237"/>
    </source>
</evidence>
<dbReference type="CDD" id="cd07185">
    <property type="entry name" value="OmpA_C-like"/>
    <property type="match status" value="1"/>
</dbReference>
<evidence type="ECO:0000256" key="1">
    <source>
        <dbReference type="ARBA" id="ARBA00004442"/>
    </source>
</evidence>
<evidence type="ECO:0000256" key="2">
    <source>
        <dbReference type="ARBA" id="ARBA00023136"/>
    </source>
</evidence>
<protein>
    <submittedName>
        <fullName evidence="7">OmpA family protein</fullName>
    </submittedName>
</protein>
<comment type="caution">
    <text evidence="7">The sequence shown here is derived from an EMBL/GenBank/DDBJ whole genome shotgun (WGS) entry which is preliminary data.</text>
</comment>
<evidence type="ECO:0000259" key="6">
    <source>
        <dbReference type="PROSITE" id="PS51123"/>
    </source>
</evidence>
<evidence type="ECO:0000313" key="8">
    <source>
        <dbReference type="Proteomes" id="UP000561438"/>
    </source>
</evidence>
<dbReference type="EMBL" id="JABWGV010000003">
    <property type="protein sequence ID" value="NVD45155.1"/>
    <property type="molecule type" value="Genomic_DNA"/>
</dbReference>
<dbReference type="PANTHER" id="PTHR30329:SF21">
    <property type="entry name" value="LIPOPROTEIN YIAD-RELATED"/>
    <property type="match status" value="1"/>
</dbReference>
<dbReference type="Gene3D" id="3.30.1330.60">
    <property type="entry name" value="OmpA-like domain"/>
    <property type="match status" value="1"/>
</dbReference>
<dbReference type="AlphaFoldDB" id="A0A850H7H1"/>
<reference evidence="7 8" key="1">
    <citation type="submission" date="2020-06" db="EMBL/GenBank/DDBJ databases">
        <title>Altererythrobacter sp. HHU K3-1.</title>
        <authorList>
            <person name="Zhang D."/>
            <person name="Xue H."/>
        </authorList>
    </citation>
    <scope>NUCLEOTIDE SEQUENCE [LARGE SCALE GENOMIC DNA]</scope>
    <source>
        <strain evidence="7 8">HHU K3-1</strain>
    </source>
</reference>
<dbReference type="InterPro" id="IPR036737">
    <property type="entry name" value="OmpA-like_sf"/>
</dbReference>
<feature type="region of interest" description="Disordered" evidence="5">
    <location>
        <begin position="151"/>
        <end position="217"/>
    </location>
</feature>
<evidence type="ECO:0000313" key="7">
    <source>
        <dbReference type="EMBL" id="NVD45155.1"/>
    </source>
</evidence>
<feature type="compositionally biased region" description="Low complexity" evidence="5">
    <location>
        <begin position="198"/>
        <end position="211"/>
    </location>
</feature>
<keyword evidence="8" id="KW-1185">Reference proteome</keyword>
<dbReference type="GO" id="GO:0009279">
    <property type="term" value="C:cell outer membrane"/>
    <property type="evidence" value="ECO:0007669"/>
    <property type="project" value="UniProtKB-SubCell"/>
</dbReference>